<proteinExistence type="predicted"/>
<keyword evidence="3" id="KW-1185">Reference proteome</keyword>
<protein>
    <recommendedName>
        <fullName evidence="4">Secreted protein</fullName>
    </recommendedName>
</protein>
<feature type="transmembrane region" description="Helical" evidence="1">
    <location>
        <begin position="41"/>
        <end position="60"/>
    </location>
</feature>
<sequence>MSSGFLLSSTTVQTGTAAFTTPISAASSSGLSRGAKTGLGVGIGAGPVTLQGLHALFFLLRRDDVKDGALLLATKQKRCPNRNHQKKYKGLLCMPRWITRLLTARD</sequence>
<keyword evidence="1" id="KW-0812">Transmembrane</keyword>
<dbReference type="EMBL" id="JBHFEH010000041">
    <property type="protein sequence ID" value="KAL2050949.1"/>
    <property type="molecule type" value="Genomic_DNA"/>
</dbReference>
<keyword evidence="1" id="KW-1133">Transmembrane helix</keyword>
<comment type="caution">
    <text evidence="2">The sequence shown here is derived from an EMBL/GenBank/DDBJ whole genome shotgun (WGS) entry which is preliminary data.</text>
</comment>
<accession>A0ABR4AZD0</accession>
<dbReference type="Proteomes" id="UP001590951">
    <property type="component" value="Unassembled WGS sequence"/>
</dbReference>
<evidence type="ECO:0000313" key="2">
    <source>
        <dbReference type="EMBL" id="KAL2050949.1"/>
    </source>
</evidence>
<gene>
    <name evidence="2" type="ORF">ABVK25_008847</name>
</gene>
<organism evidence="2 3">
    <name type="scientific">Lepraria finkii</name>
    <dbReference type="NCBI Taxonomy" id="1340010"/>
    <lineage>
        <taxon>Eukaryota</taxon>
        <taxon>Fungi</taxon>
        <taxon>Dikarya</taxon>
        <taxon>Ascomycota</taxon>
        <taxon>Pezizomycotina</taxon>
        <taxon>Lecanoromycetes</taxon>
        <taxon>OSLEUM clade</taxon>
        <taxon>Lecanoromycetidae</taxon>
        <taxon>Lecanorales</taxon>
        <taxon>Lecanorineae</taxon>
        <taxon>Stereocaulaceae</taxon>
        <taxon>Lepraria</taxon>
    </lineage>
</organism>
<reference evidence="2 3" key="1">
    <citation type="submission" date="2024-09" db="EMBL/GenBank/DDBJ databases">
        <title>Rethinking Asexuality: The Enigmatic Case of Functional Sexual Genes in Lepraria (Stereocaulaceae).</title>
        <authorList>
            <person name="Doellman M."/>
            <person name="Sun Y."/>
            <person name="Barcenas-Pena A."/>
            <person name="Lumbsch H.T."/>
            <person name="Grewe F."/>
        </authorList>
    </citation>
    <scope>NUCLEOTIDE SEQUENCE [LARGE SCALE GENOMIC DNA]</scope>
    <source>
        <strain evidence="2 3">Grewe 0041</strain>
    </source>
</reference>
<evidence type="ECO:0008006" key="4">
    <source>
        <dbReference type="Google" id="ProtNLM"/>
    </source>
</evidence>
<evidence type="ECO:0000256" key="1">
    <source>
        <dbReference type="SAM" id="Phobius"/>
    </source>
</evidence>
<name>A0ABR4AZD0_9LECA</name>
<evidence type="ECO:0000313" key="3">
    <source>
        <dbReference type="Proteomes" id="UP001590951"/>
    </source>
</evidence>
<keyword evidence="1" id="KW-0472">Membrane</keyword>